<protein>
    <recommendedName>
        <fullName evidence="5">Integral membrane protein</fullName>
    </recommendedName>
</protein>
<dbReference type="Proteomes" id="UP000625527">
    <property type="component" value="Unassembled WGS sequence"/>
</dbReference>
<organism evidence="3 4">
    <name type="scientific">Myceligenerans pegani</name>
    <dbReference type="NCBI Taxonomy" id="2776917"/>
    <lineage>
        <taxon>Bacteria</taxon>
        <taxon>Bacillati</taxon>
        <taxon>Actinomycetota</taxon>
        <taxon>Actinomycetes</taxon>
        <taxon>Micrococcales</taxon>
        <taxon>Promicromonosporaceae</taxon>
        <taxon>Myceligenerans</taxon>
    </lineage>
</organism>
<feature type="region of interest" description="Disordered" evidence="1">
    <location>
        <begin position="1"/>
        <end position="24"/>
    </location>
</feature>
<dbReference type="RefSeq" id="WP_192863379.1">
    <property type="nucleotide sequence ID" value="NZ_JADAQT010000089.1"/>
</dbReference>
<dbReference type="EMBL" id="JADAQT010000089">
    <property type="protein sequence ID" value="MBE1876822.1"/>
    <property type="molecule type" value="Genomic_DNA"/>
</dbReference>
<evidence type="ECO:0000256" key="2">
    <source>
        <dbReference type="SAM" id="Phobius"/>
    </source>
</evidence>
<evidence type="ECO:0000313" key="4">
    <source>
        <dbReference type="Proteomes" id="UP000625527"/>
    </source>
</evidence>
<keyword evidence="2" id="KW-0812">Transmembrane</keyword>
<evidence type="ECO:0008006" key="5">
    <source>
        <dbReference type="Google" id="ProtNLM"/>
    </source>
</evidence>
<feature type="compositionally biased region" description="Gly residues" evidence="1">
    <location>
        <begin position="1"/>
        <end position="15"/>
    </location>
</feature>
<comment type="caution">
    <text evidence="3">The sequence shown here is derived from an EMBL/GenBank/DDBJ whole genome shotgun (WGS) entry which is preliminary data.</text>
</comment>
<evidence type="ECO:0000256" key="1">
    <source>
        <dbReference type="SAM" id="MobiDB-lite"/>
    </source>
</evidence>
<feature type="transmembrane region" description="Helical" evidence="2">
    <location>
        <begin position="31"/>
        <end position="52"/>
    </location>
</feature>
<feature type="transmembrane region" description="Helical" evidence="2">
    <location>
        <begin position="72"/>
        <end position="94"/>
    </location>
</feature>
<sequence>MSGHANGGTTDGNGPGKRVDPDSPDGARRVAVMWTLFIGVGLLVIGLTWGGWATAQAGGYEDNFRGFDAGDPFPWVPVVLGGAFSVFAFFRAIAKWSRYGKIRRQER</sequence>
<reference evidence="3 4" key="1">
    <citation type="submission" date="2020-10" db="EMBL/GenBank/DDBJ databases">
        <title>Myceligenerans pegani sp. nov., an endophytic actinomycete isolated from Peganum harmala L. in Xinjiang, China.</title>
        <authorList>
            <person name="Xin L."/>
        </authorList>
    </citation>
    <scope>NUCLEOTIDE SEQUENCE [LARGE SCALE GENOMIC DNA]</scope>
    <source>
        <strain evidence="3 4">TRM65318</strain>
    </source>
</reference>
<accession>A0ABR9MZK0</accession>
<proteinExistence type="predicted"/>
<keyword evidence="4" id="KW-1185">Reference proteome</keyword>
<evidence type="ECO:0000313" key="3">
    <source>
        <dbReference type="EMBL" id="MBE1876822.1"/>
    </source>
</evidence>
<keyword evidence="2" id="KW-1133">Transmembrane helix</keyword>
<keyword evidence="2" id="KW-0472">Membrane</keyword>
<name>A0ABR9MZK0_9MICO</name>
<gene>
    <name evidence="3" type="ORF">IHE71_14075</name>
</gene>